<dbReference type="Proteomes" id="UP000242310">
    <property type="component" value="Unassembled WGS sequence"/>
</dbReference>
<evidence type="ECO:0000313" key="2">
    <source>
        <dbReference type="Proteomes" id="UP000242310"/>
    </source>
</evidence>
<name>A0A2P8HXH4_9BACI</name>
<protein>
    <submittedName>
        <fullName evidence="1">Uncharacterized protein</fullName>
    </submittedName>
</protein>
<evidence type="ECO:0000313" key="1">
    <source>
        <dbReference type="EMBL" id="PSL50929.1"/>
    </source>
</evidence>
<gene>
    <name evidence="1" type="ORF">B0H94_102206</name>
</gene>
<comment type="caution">
    <text evidence="1">The sequence shown here is derived from an EMBL/GenBank/DDBJ whole genome shotgun (WGS) entry which is preliminary data.</text>
</comment>
<dbReference type="OrthoDB" id="2943775at2"/>
<dbReference type="RefSeq" id="WP_106587645.1">
    <property type="nucleotide sequence ID" value="NZ_PYAV01000002.1"/>
</dbReference>
<reference evidence="1 2" key="1">
    <citation type="submission" date="2018-03" db="EMBL/GenBank/DDBJ databases">
        <title>Genomic Encyclopedia of Type Strains, Phase III (KMG-III): the genomes of soil and plant-associated and newly described type strains.</title>
        <authorList>
            <person name="Whitman W."/>
        </authorList>
    </citation>
    <scope>NUCLEOTIDE SEQUENCE [LARGE SCALE GENOMIC DNA]</scope>
    <source>
        <strain evidence="1 2">CGMCC 1.07653</strain>
    </source>
</reference>
<accession>A0A2P8HXH4</accession>
<dbReference type="AlphaFoldDB" id="A0A2P8HXH4"/>
<organism evidence="1 2">
    <name type="scientific">Salsuginibacillus halophilus</name>
    <dbReference type="NCBI Taxonomy" id="517424"/>
    <lineage>
        <taxon>Bacteria</taxon>
        <taxon>Bacillati</taxon>
        <taxon>Bacillota</taxon>
        <taxon>Bacilli</taxon>
        <taxon>Bacillales</taxon>
        <taxon>Bacillaceae</taxon>
        <taxon>Salsuginibacillus</taxon>
    </lineage>
</organism>
<keyword evidence="2" id="KW-1185">Reference proteome</keyword>
<proteinExistence type="predicted"/>
<sequence length="213" mass="24635">MTSIRKASGLRTNRIGSSYVHRMTRPEGVEAVQAVTPASPAREVDEQPSYQEASAYARGMIEPFKKFYYYNPRAVQVINRDTLTNENKKKAVIETAELLKRYNYWHMAMQEYDKNNSTQFVLEMDQVTKQNLPLLYNDGIYEGKGGELRLDPERLIRSLKAGKDPDKPLKDWRAQLFDTYHAWWSGAHSLLSNPSFQQLAAEEIKGFMFEEKT</sequence>
<dbReference type="EMBL" id="PYAV01000002">
    <property type="protein sequence ID" value="PSL50929.1"/>
    <property type="molecule type" value="Genomic_DNA"/>
</dbReference>